<protein>
    <submittedName>
        <fullName evidence="1">Uncharacterized protein</fullName>
    </submittedName>
</protein>
<evidence type="ECO:0000313" key="2">
    <source>
        <dbReference type="Proteomes" id="UP000198806"/>
    </source>
</evidence>
<evidence type="ECO:0000313" key="1">
    <source>
        <dbReference type="EMBL" id="SFO11315.1"/>
    </source>
</evidence>
<name>A0A1I5EIJ4_9FIRM</name>
<dbReference type="EMBL" id="FOWD01000009">
    <property type="protein sequence ID" value="SFO11315.1"/>
    <property type="molecule type" value="Genomic_DNA"/>
</dbReference>
<dbReference type="Proteomes" id="UP000198806">
    <property type="component" value="Unassembled WGS sequence"/>
</dbReference>
<dbReference type="AlphaFoldDB" id="A0A1I5EIJ4"/>
<organism evidence="1 2">
    <name type="scientific">Anaerocolumna aminovalerica</name>
    <dbReference type="NCBI Taxonomy" id="1527"/>
    <lineage>
        <taxon>Bacteria</taxon>
        <taxon>Bacillati</taxon>
        <taxon>Bacillota</taxon>
        <taxon>Clostridia</taxon>
        <taxon>Lachnospirales</taxon>
        <taxon>Lachnospiraceae</taxon>
        <taxon>Anaerocolumna</taxon>
    </lineage>
</organism>
<accession>A0A1I5EIJ4</accession>
<gene>
    <name evidence="1" type="ORF">SAMN04489757_10986</name>
</gene>
<sequence>MDIKKILKHFSSLIDILFITMYNKVNENYYHLILREGEQI</sequence>
<proteinExistence type="predicted"/>
<keyword evidence="2" id="KW-1185">Reference proteome</keyword>
<dbReference type="STRING" id="1527.SAMN04489757_10986"/>
<reference evidence="1 2" key="1">
    <citation type="submission" date="2016-10" db="EMBL/GenBank/DDBJ databases">
        <authorList>
            <person name="de Groot N.N."/>
        </authorList>
    </citation>
    <scope>NUCLEOTIDE SEQUENCE [LARGE SCALE GENOMIC DNA]</scope>
    <source>
        <strain evidence="1 2">DSM 1283</strain>
    </source>
</reference>